<dbReference type="PANTHER" id="PTHR37953">
    <property type="entry name" value="UPF0127 PROTEIN MJ1496"/>
    <property type="match status" value="1"/>
</dbReference>
<dbReference type="InterPro" id="IPR003795">
    <property type="entry name" value="DUF192"/>
</dbReference>
<evidence type="ECO:0000313" key="1">
    <source>
        <dbReference type="EMBL" id="KKP45186.1"/>
    </source>
</evidence>
<dbReference type="PANTHER" id="PTHR37953:SF1">
    <property type="entry name" value="UPF0127 PROTEIN MJ1496"/>
    <property type="match status" value="1"/>
</dbReference>
<dbReference type="EMBL" id="LBOW01000002">
    <property type="protein sequence ID" value="KKP45186.1"/>
    <property type="molecule type" value="Genomic_DNA"/>
</dbReference>
<proteinExistence type="predicted"/>
<name>A0A0G0A219_9BACT</name>
<dbReference type="AlphaFoldDB" id="A0A0G0A219"/>
<reference evidence="1 2" key="1">
    <citation type="journal article" date="2015" name="Nature">
        <title>rRNA introns, odd ribosomes, and small enigmatic genomes across a large radiation of phyla.</title>
        <authorList>
            <person name="Brown C.T."/>
            <person name="Hug L.A."/>
            <person name="Thomas B.C."/>
            <person name="Sharon I."/>
            <person name="Castelle C.J."/>
            <person name="Singh A."/>
            <person name="Wilkins M.J."/>
            <person name="Williams K.H."/>
            <person name="Banfield J.F."/>
        </authorList>
    </citation>
    <scope>NUCLEOTIDE SEQUENCE [LARGE SCALE GENOMIC DNA]</scope>
</reference>
<dbReference type="InterPro" id="IPR038695">
    <property type="entry name" value="Saro_0823-like_sf"/>
</dbReference>
<dbReference type="Pfam" id="PF02643">
    <property type="entry name" value="DUF192"/>
    <property type="match status" value="1"/>
</dbReference>
<evidence type="ECO:0008006" key="3">
    <source>
        <dbReference type="Google" id="ProtNLM"/>
    </source>
</evidence>
<accession>A0A0G0A219</accession>
<comment type="caution">
    <text evidence="1">The sequence shown here is derived from an EMBL/GenBank/DDBJ whole genome shotgun (WGS) entry which is preliminary data.</text>
</comment>
<dbReference type="Gene3D" id="2.60.120.1140">
    <property type="entry name" value="Protein of unknown function DUF192"/>
    <property type="match status" value="1"/>
</dbReference>
<protein>
    <recommendedName>
        <fullName evidence="3">DUF192 domain-containing protein</fullName>
    </recommendedName>
</protein>
<organism evidence="1 2">
    <name type="scientific">Candidatus Woesebacteria bacterium GW2011_GWB1_33_22</name>
    <dbReference type="NCBI Taxonomy" id="1618566"/>
    <lineage>
        <taxon>Bacteria</taxon>
        <taxon>Candidatus Woeseibacteriota</taxon>
    </lineage>
</organism>
<gene>
    <name evidence="1" type="ORF">UR35_C0002G0019</name>
</gene>
<dbReference type="Proteomes" id="UP000034778">
    <property type="component" value="Unassembled WGS sequence"/>
</dbReference>
<evidence type="ECO:0000313" key="2">
    <source>
        <dbReference type="Proteomes" id="UP000034778"/>
    </source>
</evidence>
<dbReference type="STRING" id="1618566.UR35_C0002G0019"/>
<sequence length="156" mass="17423">MFKQIFLPLIAVAVFITLVGLLGQGKLTPKVSLKTIKIDNLEISVEVAKSADERAKGLSGREKLDENSGMVFVFDKNSKPVFWMKDTLVALDIIWINDNKIIRIEKNVQPEIGKTDSELKKYTAPSIVDYVLEVNAGFADKNNIKIDQMISGLEQL</sequence>